<keyword evidence="1" id="KW-0472">Membrane</keyword>
<accession>A0A6G8QFY8</accession>
<keyword evidence="1" id="KW-0812">Transmembrane</keyword>
<evidence type="ECO:0000313" key="4">
    <source>
        <dbReference type="Proteomes" id="UP000501452"/>
    </source>
</evidence>
<protein>
    <submittedName>
        <fullName evidence="3">DUF305 domain-containing protein</fullName>
    </submittedName>
</protein>
<keyword evidence="1" id="KW-1133">Transmembrane helix</keyword>
<evidence type="ECO:0000313" key="3">
    <source>
        <dbReference type="EMBL" id="QIN85372.1"/>
    </source>
</evidence>
<dbReference type="InterPro" id="IPR005183">
    <property type="entry name" value="DUF305_CopM-like"/>
</dbReference>
<dbReference type="Proteomes" id="UP000501452">
    <property type="component" value="Plasmid unnamed1"/>
</dbReference>
<dbReference type="EMBL" id="CP045120">
    <property type="protein sequence ID" value="QIN85372.1"/>
    <property type="molecule type" value="Genomic_DNA"/>
</dbReference>
<dbReference type="InterPro" id="IPR012347">
    <property type="entry name" value="Ferritin-like"/>
</dbReference>
<feature type="domain" description="DUF305" evidence="2">
    <location>
        <begin position="95"/>
        <end position="248"/>
    </location>
</feature>
<name>A0A6G8QFY8_9ACTN</name>
<dbReference type="Pfam" id="PF03713">
    <property type="entry name" value="DUF305"/>
    <property type="match status" value="1"/>
</dbReference>
<dbReference type="KEGG" id="rub:GBA63_21920"/>
<evidence type="ECO:0000259" key="2">
    <source>
        <dbReference type="Pfam" id="PF03713"/>
    </source>
</evidence>
<keyword evidence="4" id="KW-1185">Reference proteome</keyword>
<proteinExistence type="predicted"/>
<geneLocation type="plasmid" evidence="3 4">
    <name>unnamed1</name>
</geneLocation>
<reference evidence="3 4" key="1">
    <citation type="submission" date="2019-10" db="EMBL/GenBank/DDBJ databases">
        <title>Rubrobacter sp nov SCSIO 52090 isolated from a deep-sea sediment in the South China Sea.</title>
        <authorList>
            <person name="Chen R.W."/>
        </authorList>
    </citation>
    <scope>NUCLEOTIDE SEQUENCE [LARGE SCALE GENOMIC DNA]</scope>
    <source>
        <strain evidence="3 4">SCSIO 52909</strain>
        <plasmid evidence="3 4">unnamed1</plasmid>
    </source>
</reference>
<keyword evidence="3" id="KW-0614">Plasmid</keyword>
<gene>
    <name evidence="3" type="ORF">GBA63_21920</name>
</gene>
<dbReference type="PANTHER" id="PTHR36933">
    <property type="entry name" value="SLL0788 PROTEIN"/>
    <property type="match status" value="1"/>
</dbReference>
<dbReference type="Gene3D" id="1.20.1260.10">
    <property type="match status" value="2"/>
</dbReference>
<evidence type="ECO:0000256" key="1">
    <source>
        <dbReference type="SAM" id="Phobius"/>
    </source>
</evidence>
<sequence length="258" mass="27875">MMIVKTINAESGDAGGGGLRSKLLAGGLAVAALIAVGAGGIAYAHGDDQEGSMMGGGGPGSMMENGGTGSMMDGGMMGGDETRAMGSFEQDKPFDLQFIDQMIMHHEGAIMSSEHMISDSKRPELRKLAESIQRSQAEQVERMQDMRKDWYPDAGRTFGMMDPSQMDGMMGDGMMNEMMEGMMGGSMRETMGADATDEMFLEMMIPHHQMAVEMSEKALEEADHPELKDLAQKIEDEQSAQIELMKGYLDEIEAASKS</sequence>
<feature type="transmembrane region" description="Helical" evidence="1">
    <location>
        <begin position="23"/>
        <end position="44"/>
    </location>
</feature>
<dbReference type="AlphaFoldDB" id="A0A6G8QFY8"/>
<dbReference type="PANTHER" id="PTHR36933:SF1">
    <property type="entry name" value="SLL0788 PROTEIN"/>
    <property type="match status" value="1"/>
</dbReference>
<organism evidence="3 4">
    <name type="scientific">Rubrobacter tropicus</name>
    <dbReference type="NCBI Taxonomy" id="2653851"/>
    <lineage>
        <taxon>Bacteria</taxon>
        <taxon>Bacillati</taxon>
        <taxon>Actinomycetota</taxon>
        <taxon>Rubrobacteria</taxon>
        <taxon>Rubrobacterales</taxon>
        <taxon>Rubrobacteraceae</taxon>
        <taxon>Rubrobacter</taxon>
    </lineage>
</organism>